<keyword evidence="1" id="KW-0812">Transmembrane</keyword>
<feature type="transmembrane region" description="Helical" evidence="1">
    <location>
        <begin position="346"/>
        <end position="367"/>
    </location>
</feature>
<sequence>MKKNYTLRKLFNDIHLWLGLASGLVLFIVCLSGTIYTFHAEVEQLLEPARFKVVAPAGAQPLPVDTLIVRLEQQSGGKVTSVTIPGKSDRTYLFGVKKPKQERGETWYVDPYSATVKATGESSTSGFFFWMMRVHRWLLLDKNGGSIIVGVSTIIFIFLVLTGLVLWFPARLKNIRQGFKIMFSANWKRVNHDLHNTLGFYSFLLLLVMGLTGLCWSFEWYRDGVTKVMGVKVFRGRGEKPMPSALPADTTQFPAVAAYLAKANTVLDFQGDTRISLSGDIRTAVVITKSRTGFFSLSAPDKVQLDRFTTAVLKTERFADKKWNEKITDSIRSLHTGDIFNNFSRILYFIACLIATSLPVTGTLIWVNKFKKKPRK</sequence>
<name>A0ABT3IN94_9BACT</name>
<gene>
    <name evidence="2" type="ORF">OL497_16000</name>
</gene>
<dbReference type="RefSeq" id="WP_264731827.1">
    <property type="nucleotide sequence ID" value="NZ_JAPDNR010000001.1"/>
</dbReference>
<protein>
    <submittedName>
        <fullName evidence="2">PepSY domain-containing protein</fullName>
    </submittedName>
</protein>
<evidence type="ECO:0000313" key="2">
    <source>
        <dbReference type="EMBL" id="MCW3485413.1"/>
    </source>
</evidence>
<keyword evidence="1" id="KW-0472">Membrane</keyword>
<keyword evidence="3" id="KW-1185">Reference proteome</keyword>
<evidence type="ECO:0000313" key="3">
    <source>
        <dbReference type="Proteomes" id="UP001207742"/>
    </source>
</evidence>
<dbReference type="PANTHER" id="PTHR34219">
    <property type="entry name" value="IRON-REGULATED INNER MEMBRANE PROTEIN-RELATED"/>
    <property type="match status" value="1"/>
</dbReference>
<feature type="transmembrane region" description="Helical" evidence="1">
    <location>
        <begin position="147"/>
        <end position="170"/>
    </location>
</feature>
<dbReference type="InterPro" id="IPR005625">
    <property type="entry name" value="PepSY-ass_TM"/>
</dbReference>
<reference evidence="2 3" key="1">
    <citation type="submission" date="2022-10" db="EMBL/GenBank/DDBJ databases">
        <title>Chitinophaga nivalis PC15 sp. nov., isolated from Pyeongchang county, South Korea.</title>
        <authorList>
            <person name="Trinh H.N."/>
        </authorList>
    </citation>
    <scope>NUCLEOTIDE SEQUENCE [LARGE SCALE GENOMIC DNA]</scope>
    <source>
        <strain evidence="2 3">PC14</strain>
    </source>
</reference>
<dbReference type="Proteomes" id="UP001207742">
    <property type="component" value="Unassembled WGS sequence"/>
</dbReference>
<evidence type="ECO:0000256" key="1">
    <source>
        <dbReference type="SAM" id="Phobius"/>
    </source>
</evidence>
<keyword evidence="1" id="KW-1133">Transmembrane helix</keyword>
<feature type="transmembrane region" description="Helical" evidence="1">
    <location>
        <begin position="198"/>
        <end position="221"/>
    </location>
</feature>
<accession>A0ABT3IN94</accession>
<comment type="caution">
    <text evidence="2">The sequence shown here is derived from an EMBL/GenBank/DDBJ whole genome shotgun (WGS) entry which is preliminary data.</text>
</comment>
<dbReference type="PANTHER" id="PTHR34219:SF3">
    <property type="entry name" value="BLL7967 PROTEIN"/>
    <property type="match status" value="1"/>
</dbReference>
<dbReference type="Pfam" id="PF03929">
    <property type="entry name" value="PepSY_TM"/>
    <property type="match status" value="1"/>
</dbReference>
<proteinExistence type="predicted"/>
<feature type="transmembrane region" description="Helical" evidence="1">
    <location>
        <begin position="16"/>
        <end position="38"/>
    </location>
</feature>
<dbReference type="EMBL" id="JAPDNS010000002">
    <property type="protein sequence ID" value="MCW3485413.1"/>
    <property type="molecule type" value="Genomic_DNA"/>
</dbReference>
<organism evidence="2 3">
    <name type="scientific">Chitinophaga nivalis</name>
    <dbReference type="NCBI Taxonomy" id="2991709"/>
    <lineage>
        <taxon>Bacteria</taxon>
        <taxon>Pseudomonadati</taxon>
        <taxon>Bacteroidota</taxon>
        <taxon>Chitinophagia</taxon>
        <taxon>Chitinophagales</taxon>
        <taxon>Chitinophagaceae</taxon>
        <taxon>Chitinophaga</taxon>
    </lineage>
</organism>